<dbReference type="PANTHER" id="PTHR46437:SF1">
    <property type="entry name" value="MORN REPEAT-CONTAINING PROTEIN 5"/>
    <property type="match status" value="1"/>
</dbReference>
<feature type="chain" id="PRO_5045040968" description="MORN repeat-containing protein 5" evidence="7">
    <location>
        <begin position="21"/>
        <end position="214"/>
    </location>
</feature>
<keyword evidence="4" id="KW-0282">Flagellum</keyword>
<keyword evidence="7" id="KW-0732">Signal</keyword>
<dbReference type="GeneID" id="100215346"/>
<comment type="subcellular location">
    <subcellularLocation>
        <location evidence="1">Cell projection</location>
        <location evidence="1">Cilium</location>
        <location evidence="1">Flagellum</location>
    </subcellularLocation>
</comment>
<name>A0ABM4BCX8_HYDVU</name>
<keyword evidence="6" id="KW-0966">Cell projection</keyword>
<proteinExistence type="predicted"/>
<evidence type="ECO:0000313" key="8">
    <source>
        <dbReference type="Proteomes" id="UP001652625"/>
    </source>
</evidence>
<evidence type="ECO:0000256" key="1">
    <source>
        <dbReference type="ARBA" id="ARBA00004230"/>
    </source>
</evidence>
<sequence>MTTLLLTKFLFLKWFTVVVLHLFKPNNFKNQIKAQIMDLTGSSYEGNFDVYGRMDTKGIYQFPDSIGTKYIGEFKDGMFHGDGTLHFPGGSKFVGTWKNGKCIKGEYLFKDNLVYSPEDWGYCESHDRRYYTEICNGLKPAGLSQLTNEIPSKTIPKGCYDCGDGFYNPEIRVVMDYDNKFLRNADDDEHSWIVKHCRREWDENTGFKDNLREL</sequence>
<dbReference type="Gene3D" id="2.20.110.10">
    <property type="entry name" value="Histone H3 K4-specific methyltransferase SET7/9 N-terminal domain"/>
    <property type="match status" value="1"/>
</dbReference>
<dbReference type="InterPro" id="IPR042814">
    <property type="entry name" value="Morn5"/>
</dbReference>
<evidence type="ECO:0000256" key="6">
    <source>
        <dbReference type="ARBA" id="ARBA00023273"/>
    </source>
</evidence>
<dbReference type="SUPFAM" id="SSF82185">
    <property type="entry name" value="Histone H3 K4-specific methyltransferase SET7/9 N-terminal domain"/>
    <property type="match status" value="1"/>
</dbReference>
<reference evidence="8" key="1">
    <citation type="submission" date="2025-05" db="UniProtKB">
        <authorList>
            <consortium name="RefSeq"/>
        </authorList>
    </citation>
    <scope>NUCLEOTIDE SEQUENCE [LARGE SCALE GENOMIC DNA]</scope>
</reference>
<evidence type="ECO:0000256" key="2">
    <source>
        <dbReference type="ARBA" id="ARBA00016322"/>
    </source>
</evidence>
<organism evidence="8 9">
    <name type="scientific">Hydra vulgaris</name>
    <name type="common">Hydra</name>
    <name type="synonym">Hydra attenuata</name>
    <dbReference type="NCBI Taxonomy" id="6087"/>
    <lineage>
        <taxon>Eukaryota</taxon>
        <taxon>Metazoa</taxon>
        <taxon>Cnidaria</taxon>
        <taxon>Hydrozoa</taxon>
        <taxon>Hydroidolina</taxon>
        <taxon>Anthoathecata</taxon>
        <taxon>Aplanulata</taxon>
        <taxon>Hydridae</taxon>
        <taxon>Hydra</taxon>
    </lineage>
</organism>
<reference evidence="9" key="2">
    <citation type="submission" date="2025-08" db="UniProtKB">
        <authorList>
            <consortium name="RefSeq"/>
        </authorList>
    </citation>
    <scope>IDENTIFICATION</scope>
</reference>
<keyword evidence="5" id="KW-0969">Cilium</keyword>
<keyword evidence="8" id="KW-1185">Reference proteome</keyword>
<dbReference type="SMART" id="SM00698">
    <property type="entry name" value="MORN"/>
    <property type="match status" value="2"/>
</dbReference>
<keyword evidence="3" id="KW-0677">Repeat</keyword>
<dbReference type="Pfam" id="PF02493">
    <property type="entry name" value="MORN"/>
    <property type="match status" value="3"/>
</dbReference>
<evidence type="ECO:0000256" key="5">
    <source>
        <dbReference type="ARBA" id="ARBA00023069"/>
    </source>
</evidence>
<feature type="signal peptide" evidence="7">
    <location>
        <begin position="1"/>
        <end position="20"/>
    </location>
</feature>
<evidence type="ECO:0000256" key="3">
    <source>
        <dbReference type="ARBA" id="ARBA00022737"/>
    </source>
</evidence>
<evidence type="ECO:0000256" key="7">
    <source>
        <dbReference type="SAM" id="SignalP"/>
    </source>
</evidence>
<dbReference type="RefSeq" id="XP_065646804.1">
    <property type="nucleotide sequence ID" value="XM_065790732.1"/>
</dbReference>
<protein>
    <recommendedName>
        <fullName evidence="2">MORN repeat-containing protein 5</fullName>
    </recommendedName>
</protein>
<dbReference type="PANTHER" id="PTHR46437">
    <property type="entry name" value="MORN REPEAT-CONTAINING PROTEIN 5"/>
    <property type="match status" value="1"/>
</dbReference>
<dbReference type="Proteomes" id="UP001652625">
    <property type="component" value="Chromosome 02"/>
</dbReference>
<gene>
    <name evidence="9" type="primary">LOC100215346</name>
</gene>
<accession>A0ABM4BCX8</accession>
<evidence type="ECO:0000256" key="4">
    <source>
        <dbReference type="ARBA" id="ARBA00022846"/>
    </source>
</evidence>
<evidence type="ECO:0000313" key="9">
    <source>
        <dbReference type="RefSeq" id="XP_065646804.1"/>
    </source>
</evidence>
<dbReference type="InterPro" id="IPR003409">
    <property type="entry name" value="MORN"/>
</dbReference>